<dbReference type="EMBL" id="ABTR02000001">
    <property type="protein sequence ID" value="EFC90860.1"/>
    <property type="molecule type" value="Genomic_DNA"/>
</dbReference>
<feature type="modified residue" description="N6-(pyridoxal phosphate)lysine" evidence="2">
    <location>
        <position position="186"/>
    </location>
</feature>
<dbReference type="SUPFAM" id="SSF53383">
    <property type="entry name" value="PLP-dependent transferases"/>
    <property type="match status" value="1"/>
</dbReference>
<dbReference type="Gene3D" id="3.90.1150.10">
    <property type="entry name" value="Aspartate Aminotransferase, domain 1"/>
    <property type="match status" value="1"/>
</dbReference>
<dbReference type="Pfam" id="PF01041">
    <property type="entry name" value="DegT_DnrJ_EryC1"/>
    <property type="match status" value="1"/>
</dbReference>
<dbReference type="PANTHER" id="PTHR30244">
    <property type="entry name" value="TRANSAMINASE"/>
    <property type="match status" value="1"/>
</dbReference>
<protein>
    <submittedName>
        <fullName evidence="4">DegT/DnrJ/EryC1/StrS aminotransferase</fullName>
    </submittedName>
</protein>
<dbReference type="PANTHER" id="PTHR30244:SF34">
    <property type="entry name" value="DTDP-4-AMINO-4,6-DIDEOXYGALACTOSE TRANSAMINASE"/>
    <property type="match status" value="1"/>
</dbReference>
<name>D2Z5W3_9BACT</name>
<dbReference type="RefSeq" id="WP_005659891.1">
    <property type="nucleotide sequence ID" value="NZ_ABTR02000001.1"/>
</dbReference>
<accession>D2Z5W3</accession>
<dbReference type="CDD" id="cd00616">
    <property type="entry name" value="AHBA_syn"/>
    <property type="match status" value="1"/>
</dbReference>
<organism evidence="4 5">
    <name type="scientific">Dethiosulfovibrio peptidovorans DSM 11002</name>
    <dbReference type="NCBI Taxonomy" id="469381"/>
    <lineage>
        <taxon>Bacteria</taxon>
        <taxon>Thermotogati</taxon>
        <taxon>Synergistota</taxon>
        <taxon>Synergistia</taxon>
        <taxon>Synergistales</taxon>
        <taxon>Dethiosulfovibrionaceae</taxon>
        <taxon>Dethiosulfovibrio</taxon>
    </lineage>
</organism>
<dbReference type="PIRSF" id="PIRSF000390">
    <property type="entry name" value="PLP_StrS"/>
    <property type="match status" value="1"/>
</dbReference>
<dbReference type="Proteomes" id="UP000006427">
    <property type="component" value="Unassembled WGS sequence"/>
</dbReference>
<keyword evidence="5" id="KW-1185">Reference proteome</keyword>
<gene>
    <name evidence="4" type="ORF">Dpep_0834</name>
</gene>
<dbReference type="OrthoDB" id="9810913at2"/>
<dbReference type="Gene3D" id="3.40.640.10">
    <property type="entry name" value="Type I PLP-dependent aspartate aminotransferase-like (Major domain)"/>
    <property type="match status" value="1"/>
</dbReference>
<dbReference type="GO" id="GO:0008483">
    <property type="term" value="F:transaminase activity"/>
    <property type="evidence" value="ECO:0007669"/>
    <property type="project" value="UniProtKB-KW"/>
</dbReference>
<proteinExistence type="inferred from homology"/>
<keyword evidence="4" id="KW-0808">Transferase</keyword>
<dbReference type="InterPro" id="IPR015422">
    <property type="entry name" value="PyrdxlP-dep_Trfase_small"/>
</dbReference>
<dbReference type="InterPro" id="IPR015421">
    <property type="entry name" value="PyrdxlP-dep_Trfase_major"/>
</dbReference>
<dbReference type="GO" id="GO:0000271">
    <property type="term" value="P:polysaccharide biosynthetic process"/>
    <property type="evidence" value="ECO:0007669"/>
    <property type="project" value="TreeGrafter"/>
</dbReference>
<keyword evidence="4" id="KW-0032">Aminotransferase</keyword>
<dbReference type="InterPro" id="IPR000653">
    <property type="entry name" value="DegT/StrS_aminotransferase"/>
</dbReference>
<evidence type="ECO:0000256" key="1">
    <source>
        <dbReference type="PIRSR" id="PIRSR000390-1"/>
    </source>
</evidence>
<evidence type="ECO:0000256" key="3">
    <source>
        <dbReference type="RuleBase" id="RU004508"/>
    </source>
</evidence>
<comment type="similarity">
    <text evidence="3">Belongs to the DegT/DnrJ/EryC1 family.</text>
</comment>
<dbReference type="STRING" id="469381.Dpep_0834"/>
<sequence>MPGFELFDHREIDAVADVIGRKMVHRYSFNDCRDGIYRVEEFENAVAEMVGSRFCLAVSSGTAALYVGLKAMGIEPGDRIITSPFTFIATVEAITECGAVPVFADVDESLNMDPRSVEPLIDDRTKAVMPVHMFGSAADMDPIAKICSAHGLTLLEDSCQAMGATYKGRYVGTIGAWGPYSLDPYKLLTVGEGGLVVTDDEELYRTMEYAHDHGHVHDKSIDRGAERKSGLGMNFRMSEIQGAIGLVQVDKMPGAVKALRENKAKVLKSVGDIPGLVRRSFADQDGEIATQLVYILPDGESAKRFQAASGEAGVGCGILSGNTWHYARHWDSLRDWAERTRARGIDAPEYLPEDMAVTEGILSRAVVYGIGVTASDESLETMAKAIKAGAAAAL</sequence>
<dbReference type="AlphaFoldDB" id="D2Z5W3"/>
<keyword evidence="2 3" id="KW-0663">Pyridoxal phosphate</keyword>
<evidence type="ECO:0000313" key="5">
    <source>
        <dbReference type="Proteomes" id="UP000006427"/>
    </source>
</evidence>
<dbReference type="InterPro" id="IPR015424">
    <property type="entry name" value="PyrdxlP-dep_Trfase"/>
</dbReference>
<feature type="active site" description="Proton acceptor" evidence="1">
    <location>
        <position position="186"/>
    </location>
</feature>
<dbReference type="eggNOG" id="COG0399">
    <property type="taxonomic scope" value="Bacteria"/>
</dbReference>
<comment type="caution">
    <text evidence="4">The sequence shown here is derived from an EMBL/GenBank/DDBJ whole genome shotgun (WGS) entry which is preliminary data.</text>
</comment>
<evidence type="ECO:0000256" key="2">
    <source>
        <dbReference type="PIRSR" id="PIRSR000390-2"/>
    </source>
</evidence>
<dbReference type="PaxDb" id="469381-Dpep_0834"/>
<dbReference type="GO" id="GO:0030170">
    <property type="term" value="F:pyridoxal phosphate binding"/>
    <property type="evidence" value="ECO:0007669"/>
    <property type="project" value="TreeGrafter"/>
</dbReference>
<reference evidence="4 5" key="1">
    <citation type="journal article" date="2010" name="Stand. Genomic Sci.">
        <title>Permanent draft genome sequence of Dethiosulfovibrio peptidovorans type strain (SEBR 4207).</title>
        <authorList>
            <person name="Labutti K."/>
            <person name="Mayilraj S."/>
            <person name="Clum A."/>
            <person name="Lucas S."/>
            <person name="Glavina Del Rio T."/>
            <person name="Nolan M."/>
            <person name="Tice H."/>
            <person name="Cheng J.F."/>
            <person name="Pitluck S."/>
            <person name="Liolios K."/>
            <person name="Ivanova N."/>
            <person name="Mavromatis K."/>
            <person name="Mikhailova N."/>
            <person name="Pati A."/>
            <person name="Goodwin L."/>
            <person name="Chen A."/>
            <person name="Palaniappan K."/>
            <person name="Land M."/>
            <person name="Hauser L."/>
            <person name="Chang Y.J."/>
            <person name="Jeffries C.D."/>
            <person name="Rohde M."/>
            <person name="Spring S."/>
            <person name="Goker M."/>
            <person name="Woyke T."/>
            <person name="Bristow J."/>
            <person name="Eisen J.A."/>
            <person name="Markowitz V."/>
            <person name="Hugenholtz P."/>
            <person name="Kyrpides N.C."/>
            <person name="Klenk H.P."/>
            <person name="Lapidus A."/>
        </authorList>
    </citation>
    <scope>NUCLEOTIDE SEQUENCE [LARGE SCALE GENOMIC DNA]</scope>
    <source>
        <strain evidence="4 5">DSM 11002</strain>
    </source>
</reference>
<evidence type="ECO:0000313" key="4">
    <source>
        <dbReference type="EMBL" id="EFC90860.1"/>
    </source>
</evidence>